<dbReference type="Pfam" id="PF05593">
    <property type="entry name" value="RHS_repeat"/>
    <property type="match status" value="6"/>
</dbReference>
<feature type="domain" description="DUF6531" evidence="4">
    <location>
        <begin position="287"/>
        <end position="359"/>
    </location>
</feature>
<accession>A0A5M7CFM4</accession>
<feature type="domain" description="Colicin E3-like ribonuclease" evidence="3">
    <location>
        <begin position="1320"/>
        <end position="1403"/>
    </location>
</feature>
<dbReference type="GO" id="GO:0043022">
    <property type="term" value="F:ribosome binding"/>
    <property type="evidence" value="ECO:0007669"/>
    <property type="project" value="InterPro"/>
</dbReference>
<dbReference type="InterPro" id="IPR045351">
    <property type="entry name" value="DUF6531"/>
</dbReference>
<dbReference type="Gene3D" id="2.180.10.10">
    <property type="entry name" value="RHS repeat-associated core"/>
    <property type="match status" value="3"/>
</dbReference>
<dbReference type="GO" id="GO:0016788">
    <property type="term" value="F:hydrolase activity, acting on ester bonds"/>
    <property type="evidence" value="ECO:0007669"/>
    <property type="project" value="InterPro"/>
</dbReference>
<dbReference type="InterPro" id="IPR056823">
    <property type="entry name" value="TEN-like_YD-shell"/>
</dbReference>
<gene>
    <name evidence="7" type="ORF">F1721_05570</name>
</gene>
<evidence type="ECO:0000256" key="1">
    <source>
        <dbReference type="ARBA" id="ARBA00022737"/>
    </source>
</evidence>
<dbReference type="InterPro" id="IPR031325">
    <property type="entry name" value="RHS_repeat"/>
</dbReference>
<dbReference type="PANTHER" id="PTHR32305:SF15">
    <property type="entry name" value="PROTEIN RHSA-RELATED"/>
    <property type="match status" value="1"/>
</dbReference>
<dbReference type="Pfam" id="PF20148">
    <property type="entry name" value="DUF6531"/>
    <property type="match status" value="1"/>
</dbReference>
<dbReference type="Pfam" id="PF21725">
    <property type="entry name" value="T7SS_signal"/>
    <property type="match status" value="1"/>
</dbReference>
<reference evidence="7 8" key="1">
    <citation type="submission" date="2019-09" db="EMBL/GenBank/DDBJ databases">
        <title>Draft genome sequence of the thermophilic Saccharopolyspora hirsuta VKM Ac-666T.</title>
        <authorList>
            <person name="Lobastova T.G."/>
            <person name="Fokina V."/>
            <person name="Bragin E.Y."/>
            <person name="Shtratnikova V.Y."/>
            <person name="Starodumova I.P."/>
            <person name="Tarlachkov S.V."/>
            <person name="Donova M.V."/>
        </authorList>
    </citation>
    <scope>NUCLEOTIDE SEQUENCE [LARGE SCALE GENOMIC DNA]</scope>
    <source>
        <strain evidence="7 8">VKM Ac-666</strain>
    </source>
</reference>
<keyword evidence="1" id="KW-0677">Repeat</keyword>
<evidence type="ECO:0000313" key="8">
    <source>
        <dbReference type="Proteomes" id="UP000323946"/>
    </source>
</evidence>
<dbReference type="Gene3D" id="3.10.380.10">
    <property type="entry name" value="Colicin E3-like ribonuclease domain"/>
    <property type="match status" value="1"/>
</dbReference>
<name>A0A5M7CFM4_SACHI</name>
<feature type="region of interest" description="Disordered" evidence="2">
    <location>
        <begin position="1321"/>
        <end position="1353"/>
    </location>
</feature>
<organism evidence="7 8">
    <name type="scientific">Saccharopolyspora hirsuta</name>
    <dbReference type="NCBI Taxonomy" id="1837"/>
    <lineage>
        <taxon>Bacteria</taxon>
        <taxon>Bacillati</taxon>
        <taxon>Actinomycetota</taxon>
        <taxon>Actinomycetes</taxon>
        <taxon>Pseudonocardiales</taxon>
        <taxon>Pseudonocardiaceae</taxon>
        <taxon>Saccharopolyspora</taxon>
    </lineage>
</organism>
<dbReference type="PANTHER" id="PTHR32305">
    <property type="match status" value="1"/>
</dbReference>
<dbReference type="Proteomes" id="UP000323946">
    <property type="component" value="Unassembled WGS sequence"/>
</dbReference>
<proteinExistence type="predicted"/>
<evidence type="ECO:0000259" key="6">
    <source>
        <dbReference type="Pfam" id="PF25023"/>
    </source>
</evidence>
<evidence type="ECO:0000313" key="7">
    <source>
        <dbReference type="EMBL" id="KAA5837265.1"/>
    </source>
</evidence>
<dbReference type="RefSeq" id="WP_150065428.1">
    <property type="nucleotide sequence ID" value="NZ_JBEPDJ010000011.1"/>
</dbReference>
<feature type="region of interest" description="Disordered" evidence="2">
    <location>
        <begin position="1377"/>
        <end position="1404"/>
    </location>
</feature>
<dbReference type="Pfam" id="PF09000">
    <property type="entry name" value="Cytotoxic"/>
    <property type="match status" value="1"/>
</dbReference>
<dbReference type="SUPFAM" id="SSF63840">
    <property type="entry name" value="Ribonuclease domain of colicin E3"/>
    <property type="match status" value="1"/>
</dbReference>
<feature type="domain" description="Teneurin-like YD-shell" evidence="6">
    <location>
        <begin position="531"/>
        <end position="711"/>
    </location>
</feature>
<dbReference type="NCBIfam" id="TIGR01643">
    <property type="entry name" value="YD_repeat_2x"/>
    <property type="match status" value="11"/>
</dbReference>
<dbReference type="EMBL" id="VWPH01000002">
    <property type="protein sequence ID" value="KAA5837265.1"/>
    <property type="molecule type" value="Genomic_DNA"/>
</dbReference>
<keyword evidence="8" id="KW-1185">Reference proteome</keyword>
<dbReference type="InterPro" id="IPR049082">
    <property type="entry name" value="T7SS_signal"/>
</dbReference>
<feature type="domain" description="Putative T7SS secretion signal" evidence="5">
    <location>
        <begin position="4"/>
        <end position="176"/>
    </location>
</feature>
<dbReference type="InterPro" id="IPR036725">
    <property type="entry name" value="ColE3_ribonuclease_sf"/>
</dbReference>
<dbReference type="Pfam" id="PF25023">
    <property type="entry name" value="TEN_YD-shell"/>
    <property type="match status" value="1"/>
</dbReference>
<dbReference type="InterPro" id="IPR050708">
    <property type="entry name" value="T6SS_VgrG/RHS"/>
</dbReference>
<dbReference type="InterPro" id="IPR006530">
    <property type="entry name" value="YD"/>
</dbReference>
<dbReference type="InterPro" id="IPR009105">
    <property type="entry name" value="Colicin_E3_ribonuclease"/>
</dbReference>
<evidence type="ECO:0000256" key="2">
    <source>
        <dbReference type="SAM" id="MobiDB-lite"/>
    </source>
</evidence>
<evidence type="ECO:0000259" key="4">
    <source>
        <dbReference type="Pfam" id="PF20148"/>
    </source>
</evidence>
<dbReference type="NCBIfam" id="TIGR03696">
    <property type="entry name" value="Rhs_assc_core"/>
    <property type="match status" value="1"/>
</dbReference>
<dbReference type="InterPro" id="IPR022385">
    <property type="entry name" value="Rhs_assc_core"/>
</dbReference>
<sequence length="1404" mass="155797">MSFELGQVTDPALLVPGDPDLIEANARFIRERAVKASETGEALQRIDAGGWTGRAADLWHEQHQTDVPRWFDGGDSLEAGAAALEEYARVLRWAQDEAAEAARLWAEGEAATEQAKLDYERAVAEAQGGEVAPFVDPGGERRQAAQDMLRLARQELVWAGDRAAFALREEAAVAPQDSQAQIDANFYGALWEGFSGTFTAFYDAFADPLGTVEAMAYAVTHPVETFKAMVSWDDFANGHGEVGLGRITGEILGGIVTGGVGKVLKTIKKVPDAPEHRVPVPERNTTGDPIDIATGSMVLAQTDVELAGVLPLVLKRLHLSTFRAGQHFGPTWTSTLDQRLEVDETDVCFVADDGTLSLFPQPALGSSTAAATGPRRSLTRFEDGTYTITDAAQGLTLHFGPAGEILPLTAITDRNGHRIDVERDADRTPVEVRHSGGYRIRVESDGGLVTALHLRGADDGDDVLLMRYGYEDQRLVEVINASGLPLKFTYDESGRITSWTDRNDKWYRYTYDGRGRVVEVEGSGGFFSGALEYDDENRITCWTDSQGARTTYHLNEAGQTVREVDAQGGEIRFEWDESDRLLSRTDQLGRTVRYEYDEPGNLVAISRPDGSQARFEHNDLRLPTTLIAPDGSVSRREYDERGNVVRAVDPLGAVTSYAYDERGHLASFTDALGNVRRVETDAAGLPVALTDPLGNTTRYARDGFGRVAEVVDPLGGTTRFGWTVDGKPAWRTLPDGATERWLYDGEGNLRTFVDALGQETRTEVTHFDLPSVEIRPDGTRLEFDYDTELRLVSVTNEQGLVWRYDYDVVGNLAREIDFNGRAVTYRHDAAGQLVERTNGAGETTSFSRDVLGNVIERRNGAVTSTFTYDPLGRLVEAMDGDTQVTFDRDPAGRVLAETINGRTVASVYDPLGRRIRRRTPSGAESAWEYDPNGRPTALHTAGRTLRFGYDRAGHEIQRDLGPDVVLAQAWNANHQLLSQTITGATGQQIQQRSYTYRADGYLTGLDDKLTGPRTFDLDRVGRVTAVTGPGWTERYAYDAAGNLAHASWPTSDGEELGDREYSGTLIRRAGKVRYEHDAQGRVVLRQRKRLSRKPDTWRYFWDADDRLVEVLTPDGARWRYRYDPLGRRVAKQRLTPDGSRVLEQIEFIWDGTVLAEQAHTDGLPNGPNFTDARVTVWNYEPGTFRPVTQTERSALRNAPQRWIDDQFHSIVTDLVGTPTELINDQGAVAWHQRTTLWGVAPDQPRTAAYTPLRFPGQYHDPETGFNYNFHRHYDPATSRYTSSDPLGLEGGPDPHGYVFNPHTWLDPLGLKDESCRQGYHPPPKGRSLPGFPDTQRVTPKTPVQGGGGLRPRWKDRKGNIYEWDYQHGEVEVYNKRGKHQGAFDPETGQPIEGKGPVPGREVEP</sequence>
<evidence type="ECO:0000259" key="5">
    <source>
        <dbReference type="Pfam" id="PF21725"/>
    </source>
</evidence>
<evidence type="ECO:0000259" key="3">
    <source>
        <dbReference type="Pfam" id="PF09000"/>
    </source>
</evidence>
<comment type="caution">
    <text evidence="7">The sequence shown here is derived from an EMBL/GenBank/DDBJ whole genome shotgun (WGS) entry which is preliminary data.</text>
</comment>
<dbReference type="OrthoDB" id="4981820at2"/>
<dbReference type="SMR" id="A0A5M7CFM4"/>
<protein>
    <submittedName>
        <fullName evidence="7">Type IV secretion protein Rhs</fullName>
    </submittedName>
</protein>
<dbReference type="GO" id="GO:0003723">
    <property type="term" value="F:RNA binding"/>
    <property type="evidence" value="ECO:0007669"/>
    <property type="project" value="InterPro"/>
</dbReference>